<dbReference type="PANTHER" id="PTHR12482">
    <property type="entry name" value="LIPASE ROG1-RELATED-RELATED"/>
    <property type="match status" value="1"/>
</dbReference>
<name>A0ABX6ESQ6_KLUMA</name>
<feature type="region of interest" description="Disordered" evidence="3">
    <location>
        <begin position="345"/>
        <end position="380"/>
    </location>
</feature>
<dbReference type="SUPFAM" id="SSF53474">
    <property type="entry name" value="alpha/beta-Hydrolases"/>
    <property type="match status" value="1"/>
</dbReference>
<keyword evidence="7" id="KW-1185">Reference proteome</keyword>
<evidence type="ECO:0000256" key="1">
    <source>
        <dbReference type="ARBA" id="ARBA00007920"/>
    </source>
</evidence>
<feature type="compositionally biased region" description="Acidic residues" evidence="3">
    <location>
        <begin position="351"/>
        <end position="371"/>
    </location>
</feature>
<dbReference type="PANTHER" id="PTHR12482:SF65">
    <property type="entry name" value="ESTERASE, PUTATIVE (AFU_ORTHOLOGUE AFUA_3G12320)-RELATED"/>
    <property type="match status" value="1"/>
</dbReference>
<feature type="domain" description="DUF676" evidence="5">
    <location>
        <begin position="7"/>
        <end position="203"/>
    </location>
</feature>
<evidence type="ECO:0000256" key="4">
    <source>
        <dbReference type="SAM" id="Phobius"/>
    </source>
</evidence>
<evidence type="ECO:0000313" key="7">
    <source>
        <dbReference type="Proteomes" id="UP000422736"/>
    </source>
</evidence>
<evidence type="ECO:0000259" key="5">
    <source>
        <dbReference type="Pfam" id="PF05057"/>
    </source>
</evidence>
<comment type="similarity">
    <text evidence="1">Belongs to the putative lipase ROG1 family.</text>
</comment>
<dbReference type="Pfam" id="PF05057">
    <property type="entry name" value="DUF676"/>
    <property type="match status" value="1"/>
</dbReference>
<dbReference type="InterPro" id="IPR007751">
    <property type="entry name" value="DUF676_lipase-like"/>
</dbReference>
<evidence type="ECO:0000256" key="2">
    <source>
        <dbReference type="ARBA" id="ARBA00022963"/>
    </source>
</evidence>
<keyword evidence="2" id="KW-0442">Lipid degradation</keyword>
<keyword evidence="2" id="KW-0443">Lipid metabolism</keyword>
<evidence type="ECO:0000256" key="3">
    <source>
        <dbReference type="SAM" id="MobiDB-lite"/>
    </source>
</evidence>
<feature type="transmembrane region" description="Helical" evidence="4">
    <location>
        <begin position="285"/>
        <end position="308"/>
    </location>
</feature>
<gene>
    <name evidence="6" type="ORF">FIM1_1970</name>
</gene>
<organism evidence="6 7">
    <name type="scientific">Kluyveromyces marxianus</name>
    <name type="common">Yeast</name>
    <name type="synonym">Candida kefyr</name>
    <dbReference type="NCBI Taxonomy" id="4911"/>
    <lineage>
        <taxon>Eukaryota</taxon>
        <taxon>Fungi</taxon>
        <taxon>Dikarya</taxon>
        <taxon>Ascomycota</taxon>
        <taxon>Saccharomycotina</taxon>
        <taxon>Saccharomycetes</taxon>
        <taxon>Saccharomycetales</taxon>
        <taxon>Saccharomycetaceae</taxon>
        <taxon>Kluyveromyces</taxon>
    </lineage>
</organism>
<accession>A0ABX6ESQ6</accession>
<dbReference type="InterPro" id="IPR029058">
    <property type="entry name" value="AB_hydrolase_fold"/>
</dbReference>
<sequence>MTSFEEEKDVHLVVLVHGLWGNRSHMNEIRNYILSQQGSCKQKLVVHQTHLNEGYKTYDGIDVCGIRVAKEIEDEIAALGDSVVKFSLIGYSLGGLICRYALGVLYQTQIFAKRDIELVNFITFCTPHVGVLAPGNNMAVKLFNTIVPLVLGNSGKQMFLKDKYNGFPLLYVMSLPNSVFYKALKEFKYRSLYANIINDKRTAWWTSGISRNDPFIEINEKNGMGRFRFVEGYDPVVLDHKSPLLIAPLEEKEDSSYSELDANKNDDTEIDPQNYYFLNYWFGKVLRWITFLVNLIVIAPLWFIWFILSGIMETVKSTIRAAAFARKYSTYFITEVLDISTDQSGESTDAIVDDDDEDVVEESDSDIDNDGSESSSTLFEPTSSNYELHLEQSLTDQRDNLIESLLDAIERKETRTAVVENIKKIDEKDDNPSESKIDVTIRELELYSVEELISKKKVHIISDDKTATTDEDEVLKLLSNFNLNVDKLQLDIIDSLNKLKWSKFPIYIRKTPSTHAAAIIRHSDPNFTEGHVVLQHFVDKVFQFA</sequence>
<dbReference type="Gene3D" id="3.40.50.1820">
    <property type="entry name" value="alpha/beta hydrolase"/>
    <property type="match status" value="1"/>
</dbReference>
<dbReference type="InterPro" id="IPR044294">
    <property type="entry name" value="Lipase-like"/>
</dbReference>
<keyword evidence="4" id="KW-1133">Transmembrane helix</keyword>
<keyword evidence="4" id="KW-0472">Membrane</keyword>
<reference evidence="6 7" key="1">
    <citation type="submission" date="2016-03" db="EMBL/GenBank/DDBJ databases">
        <title>How can Kluyveromyces marxianus grow so fast - potential evolutionary course in Saccharomyces Complex revealed by comparative genomics.</title>
        <authorList>
            <person name="Mo W."/>
            <person name="Lu W."/>
            <person name="Yang X."/>
            <person name="Qi J."/>
            <person name="Lv H."/>
        </authorList>
    </citation>
    <scope>NUCLEOTIDE SEQUENCE [LARGE SCALE GENOMIC DNA]</scope>
    <source>
        <strain evidence="6 7">FIM1</strain>
    </source>
</reference>
<keyword evidence="4" id="KW-0812">Transmembrane</keyword>
<protein>
    <submittedName>
        <fullName evidence="6">DUF676 super family[cl10636]</fullName>
    </submittedName>
</protein>
<proteinExistence type="inferred from homology"/>
<dbReference type="EMBL" id="CP015056">
    <property type="protein sequence ID" value="QGN15281.1"/>
    <property type="molecule type" value="Genomic_DNA"/>
</dbReference>
<dbReference type="Proteomes" id="UP000422736">
    <property type="component" value="Chromosome 3"/>
</dbReference>
<evidence type="ECO:0000313" key="6">
    <source>
        <dbReference type="EMBL" id="QGN15281.1"/>
    </source>
</evidence>